<organism evidence="1">
    <name type="scientific">Cacopsylla melanoneura</name>
    <dbReference type="NCBI Taxonomy" id="428564"/>
    <lineage>
        <taxon>Eukaryota</taxon>
        <taxon>Metazoa</taxon>
        <taxon>Ecdysozoa</taxon>
        <taxon>Arthropoda</taxon>
        <taxon>Hexapoda</taxon>
        <taxon>Insecta</taxon>
        <taxon>Pterygota</taxon>
        <taxon>Neoptera</taxon>
        <taxon>Paraneoptera</taxon>
        <taxon>Hemiptera</taxon>
        <taxon>Sternorrhyncha</taxon>
        <taxon>Psylloidea</taxon>
        <taxon>Psyllidae</taxon>
        <taxon>Psyllinae</taxon>
        <taxon>Cacopsylla</taxon>
    </lineage>
</organism>
<dbReference type="EMBL" id="HBUF01351400">
    <property type="protein sequence ID" value="CAG6714091.1"/>
    <property type="molecule type" value="Transcribed_RNA"/>
</dbReference>
<accession>A0A8D8UZK2</accession>
<reference evidence="1" key="1">
    <citation type="submission" date="2021-05" db="EMBL/GenBank/DDBJ databases">
        <authorList>
            <person name="Alioto T."/>
            <person name="Alioto T."/>
            <person name="Gomez Garrido J."/>
        </authorList>
    </citation>
    <scope>NUCLEOTIDE SEQUENCE</scope>
</reference>
<dbReference type="AlphaFoldDB" id="A0A8D8UZK2"/>
<evidence type="ECO:0000313" key="1">
    <source>
        <dbReference type="EMBL" id="CAG6714091.1"/>
    </source>
</evidence>
<name>A0A8D8UZK2_9HEMI</name>
<sequence>MTVVSARISVPVVQANYPPGKVGEKQDNILVEFQDNSQGEDQDFQDSIREDNIQVVFLEAPDFPEDKLEDQGFQGDRLEDQGFQVDSTLVVFQDNIQMAFRANNLGG</sequence>
<protein>
    <submittedName>
        <fullName evidence="1">Uncharacterized protein</fullName>
    </submittedName>
</protein>
<proteinExistence type="predicted"/>